<dbReference type="EMBL" id="JAAMOZ010000001">
    <property type="protein sequence ID" value="NIH56896.1"/>
    <property type="molecule type" value="Genomic_DNA"/>
</dbReference>
<protein>
    <submittedName>
        <fullName evidence="1">Glycosyltransferase involved in cell wall biosynthesis</fullName>
    </submittedName>
</protein>
<dbReference type="Gene3D" id="3.40.50.2000">
    <property type="entry name" value="Glycogen Phosphorylase B"/>
    <property type="match status" value="2"/>
</dbReference>
<accession>A0ABX0SFY3</accession>
<evidence type="ECO:0000313" key="1">
    <source>
        <dbReference type="EMBL" id="NIH56896.1"/>
    </source>
</evidence>
<dbReference type="Proteomes" id="UP000749311">
    <property type="component" value="Unassembled WGS sequence"/>
</dbReference>
<proteinExistence type="predicted"/>
<organism evidence="1 2">
    <name type="scientific">Brooklawnia cerclae</name>
    <dbReference type="NCBI Taxonomy" id="349934"/>
    <lineage>
        <taxon>Bacteria</taxon>
        <taxon>Bacillati</taxon>
        <taxon>Actinomycetota</taxon>
        <taxon>Actinomycetes</taxon>
        <taxon>Propionibacteriales</taxon>
        <taxon>Propionibacteriaceae</taxon>
        <taxon>Brooklawnia</taxon>
    </lineage>
</organism>
<keyword evidence="2" id="KW-1185">Reference proteome</keyword>
<reference evidence="1 2" key="1">
    <citation type="submission" date="2020-02" db="EMBL/GenBank/DDBJ databases">
        <title>Sequencing the genomes of 1000 actinobacteria strains.</title>
        <authorList>
            <person name="Klenk H.-P."/>
        </authorList>
    </citation>
    <scope>NUCLEOTIDE SEQUENCE [LARGE SCALE GENOMIC DNA]</scope>
    <source>
        <strain evidence="1 2">DSM 19609</strain>
    </source>
</reference>
<gene>
    <name evidence="1" type="ORF">FB473_001541</name>
</gene>
<evidence type="ECO:0000313" key="2">
    <source>
        <dbReference type="Proteomes" id="UP000749311"/>
    </source>
</evidence>
<dbReference type="Pfam" id="PF13692">
    <property type="entry name" value="Glyco_trans_1_4"/>
    <property type="match status" value="1"/>
</dbReference>
<dbReference type="SUPFAM" id="SSF53756">
    <property type="entry name" value="UDP-Glycosyltransferase/glycogen phosphorylase"/>
    <property type="match status" value="1"/>
</dbReference>
<name>A0ABX0SFY3_9ACTN</name>
<sequence length="317" mass="35692">MSGINLTGFSLLGSMRGNYDICHMHWPDWVIVPASPWQAYSRTFLLMISLAVRKARGTKIIWTVHNLKPHQYRSALRERILYTGLSHLVDHQIHLTEGTSYEMEHLVHPCRRTPSTVIPHGLLANPQSFPDKLDARLELGLEESCRIYLFFGGIDEYKGVDALIEAFRKFPDTGSRLIVVGKPSSRTIERSLENLADGDRRITLDLRFQRPSELRRIIAASDVVTLPYRTGLNSGSVYLALAARRRVLVPSTPTFEAVARQVGSGWVHTFRGNIASRDFERVAISSTSEPSVPHVPSWLDISEQTRALYCRLVACGS</sequence>
<dbReference type="RefSeq" id="WP_167166178.1">
    <property type="nucleotide sequence ID" value="NZ_JAAMOZ010000001.1"/>
</dbReference>
<comment type="caution">
    <text evidence="1">The sequence shown here is derived from an EMBL/GenBank/DDBJ whole genome shotgun (WGS) entry which is preliminary data.</text>
</comment>